<gene>
    <name evidence="3" type="ORF">BSTOLATCC_MIC8486</name>
</gene>
<evidence type="ECO:0000313" key="3">
    <source>
        <dbReference type="EMBL" id="CAG9313212.1"/>
    </source>
</evidence>
<feature type="domain" description="Myb-like" evidence="1">
    <location>
        <begin position="119"/>
        <end position="169"/>
    </location>
</feature>
<dbReference type="PANTHER" id="PTHR45614:SF274">
    <property type="entry name" value="MYB-LIKE DNA-BINDING PROTEIN"/>
    <property type="match status" value="1"/>
</dbReference>
<dbReference type="EMBL" id="CAJZBQ010000010">
    <property type="protein sequence ID" value="CAG9313212.1"/>
    <property type="molecule type" value="Genomic_DNA"/>
</dbReference>
<organism evidence="3 4">
    <name type="scientific">Blepharisma stoltei</name>
    <dbReference type="NCBI Taxonomy" id="1481888"/>
    <lineage>
        <taxon>Eukaryota</taxon>
        <taxon>Sar</taxon>
        <taxon>Alveolata</taxon>
        <taxon>Ciliophora</taxon>
        <taxon>Postciliodesmatophora</taxon>
        <taxon>Heterotrichea</taxon>
        <taxon>Heterotrichida</taxon>
        <taxon>Blepharismidae</taxon>
        <taxon>Blepharisma</taxon>
    </lineage>
</organism>
<feature type="domain" description="HTH myb-type" evidence="2">
    <location>
        <begin position="119"/>
        <end position="173"/>
    </location>
</feature>
<dbReference type="PROSITE" id="PS51294">
    <property type="entry name" value="HTH_MYB"/>
    <property type="match status" value="1"/>
</dbReference>
<dbReference type="InterPro" id="IPR001005">
    <property type="entry name" value="SANT/Myb"/>
</dbReference>
<dbReference type="Pfam" id="PF00249">
    <property type="entry name" value="Myb_DNA-binding"/>
    <property type="match status" value="2"/>
</dbReference>
<dbReference type="GO" id="GO:0000978">
    <property type="term" value="F:RNA polymerase II cis-regulatory region sequence-specific DNA binding"/>
    <property type="evidence" value="ECO:0007669"/>
    <property type="project" value="TreeGrafter"/>
</dbReference>
<sequence length="190" mass="22266">MKNQNTLFIQDLYSSSIDAPNIVWVPYYQNPVTLEMTPVFPLESITHEAKLKEQPPKSNRGARSLQWTEPEDEILYNSMVKNGVKSWAQIANLINKQVYNGEEIRHGKHCRERWFNHVNPDIKKTEWSHEEDLELVKLFIKHGKCWSSISKNLKGRTENFVKNRFNSLCRKAKRANKSLSEFFNVSLSDE</sequence>
<dbReference type="InterPro" id="IPR050560">
    <property type="entry name" value="MYB_TF"/>
</dbReference>
<name>A0AAU9IIA3_9CILI</name>
<dbReference type="PROSITE" id="PS50090">
    <property type="entry name" value="MYB_LIKE"/>
    <property type="match status" value="2"/>
</dbReference>
<dbReference type="GO" id="GO:0005634">
    <property type="term" value="C:nucleus"/>
    <property type="evidence" value="ECO:0007669"/>
    <property type="project" value="TreeGrafter"/>
</dbReference>
<dbReference type="CDD" id="cd00167">
    <property type="entry name" value="SANT"/>
    <property type="match status" value="2"/>
</dbReference>
<dbReference type="GO" id="GO:0000981">
    <property type="term" value="F:DNA-binding transcription factor activity, RNA polymerase II-specific"/>
    <property type="evidence" value="ECO:0007669"/>
    <property type="project" value="TreeGrafter"/>
</dbReference>
<dbReference type="Gene3D" id="1.10.10.60">
    <property type="entry name" value="Homeodomain-like"/>
    <property type="match status" value="2"/>
</dbReference>
<dbReference type="InterPro" id="IPR017930">
    <property type="entry name" value="Myb_dom"/>
</dbReference>
<evidence type="ECO:0008006" key="5">
    <source>
        <dbReference type="Google" id="ProtNLM"/>
    </source>
</evidence>
<evidence type="ECO:0000313" key="4">
    <source>
        <dbReference type="Proteomes" id="UP001162131"/>
    </source>
</evidence>
<dbReference type="Proteomes" id="UP001162131">
    <property type="component" value="Unassembled WGS sequence"/>
</dbReference>
<feature type="domain" description="Myb-like" evidence="1">
    <location>
        <begin position="59"/>
        <end position="118"/>
    </location>
</feature>
<accession>A0AAU9IIA3</accession>
<evidence type="ECO:0000259" key="2">
    <source>
        <dbReference type="PROSITE" id="PS51294"/>
    </source>
</evidence>
<keyword evidence="4" id="KW-1185">Reference proteome</keyword>
<evidence type="ECO:0000259" key="1">
    <source>
        <dbReference type="PROSITE" id="PS50090"/>
    </source>
</evidence>
<dbReference type="SMART" id="SM00717">
    <property type="entry name" value="SANT"/>
    <property type="match status" value="2"/>
</dbReference>
<dbReference type="SUPFAM" id="SSF46689">
    <property type="entry name" value="Homeodomain-like"/>
    <property type="match status" value="2"/>
</dbReference>
<dbReference type="InterPro" id="IPR009057">
    <property type="entry name" value="Homeodomain-like_sf"/>
</dbReference>
<protein>
    <recommendedName>
        <fullName evidence="5">Myb-like DNA-binding domain containing protein</fullName>
    </recommendedName>
</protein>
<comment type="caution">
    <text evidence="3">The sequence shown here is derived from an EMBL/GenBank/DDBJ whole genome shotgun (WGS) entry which is preliminary data.</text>
</comment>
<dbReference type="AlphaFoldDB" id="A0AAU9IIA3"/>
<dbReference type="PANTHER" id="PTHR45614">
    <property type="entry name" value="MYB PROTEIN-RELATED"/>
    <property type="match status" value="1"/>
</dbReference>
<proteinExistence type="predicted"/>
<reference evidence="3" key="1">
    <citation type="submission" date="2021-09" db="EMBL/GenBank/DDBJ databases">
        <authorList>
            <consortium name="AG Swart"/>
            <person name="Singh M."/>
            <person name="Singh A."/>
            <person name="Seah K."/>
            <person name="Emmerich C."/>
        </authorList>
    </citation>
    <scope>NUCLEOTIDE SEQUENCE</scope>
    <source>
        <strain evidence="3">ATCC30299</strain>
    </source>
</reference>